<dbReference type="Pfam" id="PF00046">
    <property type="entry name" value="Homeodomain"/>
    <property type="match status" value="1"/>
</dbReference>
<dbReference type="Proteomes" id="UP000694867">
    <property type="component" value="Unplaced"/>
</dbReference>
<evidence type="ECO:0000259" key="8">
    <source>
        <dbReference type="PROSITE" id="PS50071"/>
    </source>
</evidence>
<dbReference type="AlphaFoldDB" id="A0AAJ7SFK0"/>
<evidence type="ECO:0000256" key="4">
    <source>
        <dbReference type="ARBA" id="ARBA00023242"/>
    </source>
</evidence>
<evidence type="ECO:0000313" key="10">
    <source>
        <dbReference type="RefSeq" id="XP_028967151.1"/>
    </source>
</evidence>
<feature type="domain" description="Homeobox" evidence="8">
    <location>
        <begin position="18"/>
        <end position="78"/>
    </location>
</feature>
<dbReference type="PROSITE" id="PS00027">
    <property type="entry name" value="HOMEOBOX_1"/>
    <property type="match status" value="1"/>
</dbReference>
<evidence type="ECO:0000256" key="2">
    <source>
        <dbReference type="ARBA" id="ARBA00023125"/>
    </source>
</evidence>
<dbReference type="InterPro" id="IPR017970">
    <property type="entry name" value="Homeobox_CS"/>
</dbReference>
<dbReference type="PANTHER" id="PTHR45793:SF12">
    <property type="entry name" value="TETRAPEPTIDE REPEAT HOMEOBOX 1"/>
    <property type="match status" value="1"/>
</dbReference>
<dbReference type="Gene3D" id="1.10.10.60">
    <property type="entry name" value="Homeodomain-like"/>
    <property type="match status" value="1"/>
</dbReference>
<dbReference type="SMART" id="SM00389">
    <property type="entry name" value="HOX"/>
    <property type="match status" value="1"/>
</dbReference>
<dbReference type="KEGG" id="goe:114828202"/>
<feature type="compositionally biased region" description="Polar residues" evidence="7">
    <location>
        <begin position="95"/>
        <end position="121"/>
    </location>
</feature>
<evidence type="ECO:0000256" key="1">
    <source>
        <dbReference type="ARBA" id="ARBA00004123"/>
    </source>
</evidence>
<proteinExistence type="predicted"/>
<keyword evidence="2 5" id="KW-0238">DNA-binding</keyword>
<sequence>MSQQGLQRIKSFVVPTITLRMREKPTFTESQRALMEEVYRRTPYIDHQARTDIALSIGIAEEQVKNWFQNRRAKEKQMLRWRESSAAAAAAAAATQVQHHSGGSSQNLENPTVSNQNANSSRTCLSLPPFLAHLEGLPDLREWPPRPF</sequence>
<dbReference type="GO" id="GO:0005634">
    <property type="term" value="C:nucleus"/>
    <property type="evidence" value="ECO:0007669"/>
    <property type="project" value="UniProtKB-SubCell"/>
</dbReference>
<dbReference type="PROSITE" id="PS50071">
    <property type="entry name" value="HOMEOBOX_2"/>
    <property type="match status" value="1"/>
</dbReference>
<dbReference type="RefSeq" id="XP_028967151.1">
    <property type="nucleotide sequence ID" value="XM_029111318.1"/>
</dbReference>
<feature type="region of interest" description="Disordered" evidence="7">
    <location>
        <begin position="90"/>
        <end position="121"/>
    </location>
</feature>
<dbReference type="GO" id="GO:0000981">
    <property type="term" value="F:DNA-binding transcription factor activity, RNA polymerase II-specific"/>
    <property type="evidence" value="ECO:0007669"/>
    <property type="project" value="InterPro"/>
</dbReference>
<comment type="subcellular location">
    <subcellularLocation>
        <location evidence="1 5 6">Nucleus</location>
    </subcellularLocation>
</comment>
<reference evidence="10" key="1">
    <citation type="submission" date="2025-08" db="UniProtKB">
        <authorList>
            <consortium name="RefSeq"/>
        </authorList>
    </citation>
    <scope>IDENTIFICATION</scope>
</reference>
<dbReference type="GeneID" id="114828202"/>
<dbReference type="PANTHER" id="PTHR45793">
    <property type="entry name" value="HOMEOBOX PROTEIN"/>
    <property type="match status" value="1"/>
</dbReference>
<dbReference type="CDD" id="cd00086">
    <property type="entry name" value="homeodomain"/>
    <property type="match status" value="1"/>
</dbReference>
<gene>
    <name evidence="10" type="primary">LOC114828202</name>
</gene>
<evidence type="ECO:0000313" key="9">
    <source>
        <dbReference type="Proteomes" id="UP000694867"/>
    </source>
</evidence>
<evidence type="ECO:0000256" key="5">
    <source>
        <dbReference type="PROSITE-ProRule" id="PRU00108"/>
    </source>
</evidence>
<dbReference type="PRINTS" id="PR00031">
    <property type="entry name" value="HTHREPRESSR"/>
</dbReference>
<dbReference type="SUPFAM" id="SSF46689">
    <property type="entry name" value="Homeodomain-like"/>
    <property type="match status" value="1"/>
</dbReference>
<dbReference type="GO" id="GO:0000978">
    <property type="term" value="F:RNA polymerase II cis-regulatory region sequence-specific DNA binding"/>
    <property type="evidence" value="ECO:0007669"/>
    <property type="project" value="TreeGrafter"/>
</dbReference>
<dbReference type="InterPro" id="IPR001356">
    <property type="entry name" value="HD"/>
</dbReference>
<dbReference type="InterPro" id="IPR000047">
    <property type="entry name" value="HTH_motif"/>
</dbReference>
<evidence type="ECO:0000256" key="7">
    <source>
        <dbReference type="SAM" id="MobiDB-lite"/>
    </source>
</evidence>
<keyword evidence="3 5" id="KW-0371">Homeobox</keyword>
<protein>
    <submittedName>
        <fullName evidence="10">Homeobox protein CDX-4-like</fullName>
    </submittedName>
</protein>
<feature type="DNA-binding region" description="Homeobox" evidence="5">
    <location>
        <begin position="20"/>
        <end position="79"/>
    </location>
</feature>
<keyword evidence="9" id="KW-1185">Reference proteome</keyword>
<evidence type="ECO:0000256" key="6">
    <source>
        <dbReference type="RuleBase" id="RU000682"/>
    </source>
</evidence>
<organism evidence="9 10">
    <name type="scientific">Galendromus occidentalis</name>
    <name type="common">western predatory mite</name>
    <dbReference type="NCBI Taxonomy" id="34638"/>
    <lineage>
        <taxon>Eukaryota</taxon>
        <taxon>Metazoa</taxon>
        <taxon>Ecdysozoa</taxon>
        <taxon>Arthropoda</taxon>
        <taxon>Chelicerata</taxon>
        <taxon>Arachnida</taxon>
        <taxon>Acari</taxon>
        <taxon>Parasitiformes</taxon>
        <taxon>Mesostigmata</taxon>
        <taxon>Gamasina</taxon>
        <taxon>Phytoseioidea</taxon>
        <taxon>Phytoseiidae</taxon>
        <taxon>Typhlodrominae</taxon>
        <taxon>Galendromus</taxon>
    </lineage>
</organism>
<evidence type="ECO:0000256" key="3">
    <source>
        <dbReference type="ARBA" id="ARBA00023155"/>
    </source>
</evidence>
<accession>A0AAJ7SFK0</accession>
<name>A0AAJ7SFK0_9ACAR</name>
<keyword evidence="4 5" id="KW-0539">Nucleus</keyword>
<dbReference type="InterPro" id="IPR009057">
    <property type="entry name" value="Homeodomain-like_sf"/>
</dbReference>